<name>A0AAU9VKW1_9CNID</name>
<gene>
    <name evidence="1" type="ORF">PMEA_00000470</name>
</gene>
<reference evidence="1 2" key="1">
    <citation type="submission" date="2022-05" db="EMBL/GenBank/DDBJ databases">
        <authorList>
            <consortium name="Genoscope - CEA"/>
            <person name="William W."/>
        </authorList>
    </citation>
    <scope>NUCLEOTIDE SEQUENCE [LARGE SCALE GENOMIC DNA]</scope>
</reference>
<organism evidence="1 2">
    <name type="scientific">Pocillopora meandrina</name>
    <dbReference type="NCBI Taxonomy" id="46732"/>
    <lineage>
        <taxon>Eukaryota</taxon>
        <taxon>Metazoa</taxon>
        <taxon>Cnidaria</taxon>
        <taxon>Anthozoa</taxon>
        <taxon>Hexacorallia</taxon>
        <taxon>Scleractinia</taxon>
        <taxon>Astrocoeniina</taxon>
        <taxon>Pocilloporidae</taxon>
        <taxon>Pocillopora</taxon>
    </lineage>
</organism>
<evidence type="ECO:0000313" key="1">
    <source>
        <dbReference type="EMBL" id="CAH3031697.1"/>
    </source>
</evidence>
<comment type="caution">
    <text evidence="1">The sequence shown here is derived from an EMBL/GenBank/DDBJ whole genome shotgun (WGS) entry which is preliminary data.</text>
</comment>
<dbReference type="EMBL" id="CALNXJ010000001">
    <property type="protein sequence ID" value="CAH3031697.1"/>
    <property type="molecule type" value="Genomic_DNA"/>
</dbReference>
<proteinExistence type="predicted"/>
<protein>
    <submittedName>
        <fullName evidence="1">Uncharacterized protein</fullName>
    </submittedName>
</protein>
<dbReference type="Proteomes" id="UP001159428">
    <property type="component" value="Unassembled WGS sequence"/>
</dbReference>
<accession>A0AAU9VKW1</accession>
<evidence type="ECO:0000313" key="2">
    <source>
        <dbReference type="Proteomes" id="UP001159428"/>
    </source>
</evidence>
<dbReference type="AlphaFoldDB" id="A0AAU9VKW1"/>
<keyword evidence="2" id="KW-1185">Reference proteome</keyword>
<sequence>MFLLSRIKCLNGGSGPDKDTLLKEQFVENLGDANLCCNVKSWTGDPPESTFQCVHLEVHRYLEEDHIPRQLVTSRAIEVEDELVSSKVAGLGKQPKFLSDLISGQNILAEEMKKHQQSRGTTHSKEAYGKRNNSITVSPVVEEINSGSPLPRIFGGTPTTRAKLAGVEVKCLVHTSSMVILVSENFFEEKLKPICSRAQGKGKLLTLLGANSLEIPYLGYLELDMQVEGVIVPDCRVLVLKDTVATIQYRKRMPSVLRMNVLVKILTWAELLKMKRAAGTSWNCDHKSKQVEAGEGCWQQCCLGPTTLSIKH</sequence>